<sequence>MLGWPAKLYGRACLFLGLATLFWYACMYLVLVSDPALSRRKADLLDMSLLWTKSRATELFADLEEGGALRKLYIFYGLDLVFPFIYGPFLSIGLALFLRIVPGEGLPPNTTAPFARRVIAGLPVGASLFDLAENSTILYLVTQFLRRGEIGRIASMVGGVCTSCKWVFFGLPLLVGWFEIVQAPRDDEEAF</sequence>
<accession>A0ABQ6MJH3</accession>
<feature type="transmembrane region" description="Helical" evidence="1">
    <location>
        <begin position="153"/>
        <end position="178"/>
    </location>
</feature>
<reference evidence="2 3" key="1">
    <citation type="journal article" date="2023" name="Commun. Biol.">
        <title>Genome analysis of Parmales, the sister group of diatoms, reveals the evolutionary specialization of diatoms from phago-mixotrophs to photoautotrophs.</title>
        <authorList>
            <person name="Ban H."/>
            <person name="Sato S."/>
            <person name="Yoshikawa S."/>
            <person name="Yamada K."/>
            <person name="Nakamura Y."/>
            <person name="Ichinomiya M."/>
            <person name="Sato N."/>
            <person name="Blanc-Mathieu R."/>
            <person name="Endo H."/>
            <person name="Kuwata A."/>
            <person name="Ogata H."/>
        </authorList>
    </citation>
    <scope>NUCLEOTIDE SEQUENCE [LARGE SCALE GENOMIC DNA]</scope>
</reference>
<keyword evidence="1" id="KW-1133">Transmembrane helix</keyword>
<evidence type="ECO:0000313" key="2">
    <source>
        <dbReference type="EMBL" id="GMI27613.1"/>
    </source>
</evidence>
<dbReference type="EMBL" id="BRYB01000316">
    <property type="protein sequence ID" value="GMI27613.1"/>
    <property type="molecule type" value="Genomic_DNA"/>
</dbReference>
<feature type="transmembrane region" description="Helical" evidence="1">
    <location>
        <begin position="73"/>
        <end position="98"/>
    </location>
</feature>
<dbReference type="Proteomes" id="UP001165060">
    <property type="component" value="Unassembled WGS sequence"/>
</dbReference>
<keyword evidence="1" id="KW-0812">Transmembrane</keyword>
<dbReference type="PROSITE" id="PS51257">
    <property type="entry name" value="PROKAR_LIPOPROTEIN"/>
    <property type="match status" value="1"/>
</dbReference>
<feature type="non-terminal residue" evidence="2">
    <location>
        <position position="191"/>
    </location>
</feature>
<evidence type="ECO:0000313" key="3">
    <source>
        <dbReference type="Proteomes" id="UP001165060"/>
    </source>
</evidence>
<organism evidence="2 3">
    <name type="scientific">Tetraparma gracilis</name>
    <dbReference type="NCBI Taxonomy" id="2962635"/>
    <lineage>
        <taxon>Eukaryota</taxon>
        <taxon>Sar</taxon>
        <taxon>Stramenopiles</taxon>
        <taxon>Ochrophyta</taxon>
        <taxon>Bolidophyceae</taxon>
        <taxon>Parmales</taxon>
        <taxon>Triparmaceae</taxon>
        <taxon>Tetraparma</taxon>
    </lineage>
</organism>
<keyword evidence="3" id="KW-1185">Reference proteome</keyword>
<keyword evidence="1" id="KW-0472">Membrane</keyword>
<evidence type="ECO:0000256" key="1">
    <source>
        <dbReference type="SAM" id="Phobius"/>
    </source>
</evidence>
<name>A0ABQ6MJH3_9STRA</name>
<comment type="caution">
    <text evidence="2">The sequence shown here is derived from an EMBL/GenBank/DDBJ whole genome shotgun (WGS) entry which is preliminary data.</text>
</comment>
<protein>
    <submittedName>
        <fullName evidence="2">Uncharacterized protein</fullName>
    </submittedName>
</protein>
<gene>
    <name evidence="2" type="ORF">TeGR_g3576</name>
</gene>
<feature type="transmembrane region" description="Helical" evidence="1">
    <location>
        <begin position="118"/>
        <end position="141"/>
    </location>
</feature>
<proteinExistence type="predicted"/>
<feature type="transmembrane region" description="Helical" evidence="1">
    <location>
        <begin position="12"/>
        <end position="31"/>
    </location>
</feature>